<dbReference type="InterPro" id="IPR050344">
    <property type="entry name" value="Peptidase_M1_aminopeptidases"/>
</dbReference>
<dbReference type="Proteomes" id="UP001164390">
    <property type="component" value="Chromosome"/>
</dbReference>
<comment type="catalytic activity">
    <reaction evidence="1">
        <text>Release of an N-terminal amino acid, Xaa-|-Yaa- from a peptide, amide or arylamide. Xaa is preferably Ala, but may be most amino acids including Pro (slow action). When a terminal hydrophobic residue is followed by a prolyl residue, the two may be released as an intact Xaa-Pro dipeptide.</text>
        <dbReference type="EC" id="3.4.11.2"/>
    </reaction>
</comment>
<reference evidence="16" key="1">
    <citation type="submission" date="2022-01" db="EMBL/GenBank/DDBJ databases">
        <title>Nocardioidaceae gen. sp. A5X3R13.</title>
        <authorList>
            <person name="Lopez Marin M.A."/>
            <person name="Uhlik O."/>
        </authorList>
    </citation>
    <scope>NUCLEOTIDE SEQUENCE</scope>
    <source>
        <strain evidence="16">A5X3R13</strain>
    </source>
</reference>
<evidence type="ECO:0000256" key="9">
    <source>
        <dbReference type="ARBA" id="ARBA00022833"/>
    </source>
</evidence>
<evidence type="ECO:0000256" key="1">
    <source>
        <dbReference type="ARBA" id="ARBA00000098"/>
    </source>
</evidence>
<proteinExistence type="inferred from homology"/>
<evidence type="ECO:0000313" key="17">
    <source>
        <dbReference type="Proteomes" id="UP001164390"/>
    </source>
</evidence>
<dbReference type="GO" id="GO:0016285">
    <property type="term" value="F:alanyl aminopeptidase activity"/>
    <property type="evidence" value="ECO:0007669"/>
    <property type="project" value="UniProtKB-EC"/>
</dbReference>
<dbReference type="InterPro" id="IPR027268">
    <property type="entry name" value="Peptidase_M4/M1_CTD_sf"/>
</dbReference>
<keyword evidence="6" id="KW-0645">Protease</keyword>
<feature type="chain" id="PRO_5041428312" description="Aminopeptidase N" evidence="13">
    <location>
        <begin position="27"/>
        <end position="466"/>
    </location>
</feature>
<evidence type="ECO:0000256" key="10">
    <source>
        <dbReference type="ARBA" id="ARBA00023049"/>
    </source>
</evidence>
<evidence type="ECO:0000313" key="16">
    <source>
        <dbReference type="EMBL" id="UYM07458.1"/>
    </source>
</evidence>
<evidence type="ECO:0000256" key="3">
    <source>
        <dbReference type="ARBA" id="ARBA00010136"/>
    </source>
</evidence>
<dbReference type="PANTHER" id="PTHR11533:SF297">
    <property type="entry name" value="AMINOPEPTIDASE N"/>
    <property type="match status" value="1"/>
</dbReference>
<evidence type="ECO:0000256" key="11">
    <source>
        <dbReference type="ARBA" id="ARBA00029811"/>
    </source>
</evidence>
<dbReference type="Gene3D" id="1.10.390.10">
    <property type="entry name" value="Neutral Protease Domain 2"/>
    <property type="match status" value="1"/>
</dbReference>
<keyword evidence="13" id="KW-0732">Signal</keyword>
<feature type="signal peptide" evidence="13">
    <location>
        <begin position="1"/>
        <end position="26"/>
    </location>
</feature>
<evidence type="ECO:0000256" key="12">
    <source>
        <dbReference type="ARBA" id="ARBA00031533"/>
    </source>
</evidence>
<evidence type="ECO:0000259" key="14">
    <source>
        <dbReference type="Pfam" id="PF01433"/>
    </source>
</evidence>
<gene>
    <name evidence="16" type="ORF">L0C25_10425</name>
</gene>
<evidence type="ECO:0000256" key="8">
    <source>
        <dbReference type="ARBA" id="ARBA00022801"/>
    </source>
</evidence>
<dbReference type="InterPro" id="IPR042097">
    <property type="entry name" value="Aminopeptidase_N-like_N_sf"/>
</dbReference>
<accession>A0AA46TLR9</accession>
<evidence type="ECO:0000256" key="13">
    <source>
        <dbReference type="SAM" id="SignalP"/>
    </source>
</evidence>
<dbReference type="CDD" id="cd09603">
    <property type="entry name" value="M1_APN_like"/>
    <property type="match status" value="1"/>
</dbReference>
<evidence type="ECO:0000259" key="15">
    <source>
        <dbReference type="Pfam" id="PF17900"/>
    </source>
</evidence>
<dbReference type="EC" id="3.4.11.2" evidence="4"/>
<comment type="similarity">
    <text evidence="3">Belongs to the peptidase M1 family.</text>
</comment>
<dbReference type="GO" id="GO:0008237">
    <property type="term" value="F:metallopeptidase activity"/>
    <property type="evidence" value="ECO:0007669"/>
    <property type="project" value="UniProtKB-KW"/>
</dbReference>
<dbReference type="InterPro" id="IPR045357">
    <property type="entry name" value="Aminopeptidase_N-like_N"/>
</dbReference>
<keyword evidence="7" id="KW-0479">Metal-binding</keyword>
<dbReference type="PANTHER" id="PTHR11533">
    <property type="entry name" value="PROTEASE M1 ZINC METALLOPROTEASE"/>
    <property type="match status" value="1"/>
</dbReference>
<keyword evidence="9" id="KW-0862">Zinc</keyword>
<name>A0AA46TLR9_9ACTN</name>
<dbReference type="GO" id="GO:0006508">
    <property type="term" value="P:proteolysis"/>
    <property type="evidence" value="ECO:0007669"/>
    <property type="project" value="UniProtKB-KW"/>
</dbReference>
<evidence type="ECO:0000256" key="6">
    <source>
        <dbReference type="ARBA" id="ARBA00022670"/>
    </source>
</evidence>
<evidence type="ECO:0000256" key="4">
    <source>
        <dbReference type="ARBA" id="ARBA00012564"/>
    </source>
</evidence>
<dbReference type="Pfam" id="PF01433">
    <property type="entry name" value="Peptidase_M1"/>
    <property type="match status" value="1"/>
</dbReference>
<dbReference type="Gene3D" id="2.60.40.1730">
    <property type="entry name" value="tricorn interacting facor f3 domain"/>
    <property type="match status" value="1"/>
</dbReference>
<keyword evidence="8" id="KW-0378">Hydrolase</keyword>
<dbReference type="AlphaFoldDB" id="A0AA46TLR9"/>
<feature type="domain" description="Peptidase M1 membrane alanine aminopeptidase" evidence="14">
    <location>
        <begin position="294"/>
        <end position="457"/>
    </location>
</feature>
<dbReference type="InterPro" id="IPR001930">
    <property type="entry name" value="Peptidase_M1"/>
</dbReference>
<dbReference type="RefSeq" id="WP_271636433.1">
    <property type="nucleotide sequence ID" value="NZ_CP094970.1"/>
</dbReference>
<comment type="cofactor">
    <cofactor evidence="2">
        <name>Zn(2+)</name>
        <dbReference type="ChEBI" id="CHEBI:29105"/>
    </cofactor>
</comment>
<protein>
    <recommendedName>
        <fullName evidence="5">Aminopeptidase N</fullName>
        <ecNumber evidence="4">3.4.11.2</ecNumber>
    </recommendedName>
    <alternativeName>
        <fullName evidence="11">Alanine aminopeptidase</fullName>
    </alternativeName>
    <alternativeName>
        <fullName evidence="12">Lysyl aminopeptidase</fullName>
    </alternativeName>
</protein>
<dbReference type="SUPFAM" id="SSF63737">
    <property type="entry name" value="Leukotriene A4 hydrolase N-terminal domain"/>
    <property type="match status" value="1"/>
</dbReference>
<evidence type="ECO:0000256" key="5">
    <source>
        <dbReference type="ARBA" id="ARBA00015611"/>
    </source>
</evidence>
<dbReference type="EMBL" id="CP094970">
    <property type="protein sequence ID" value="UYM07458.1"/>
    <property type="molecule type" value="Genomic_DNA"/>
</dbReference>
<evidence type="ECO:0000256" key="2">
    <source>
        <dbReference type="ARBA" id="ARBA00001947"/>
    </source>
</evidence>
<dbReference type="Pfam" id="PF17900">
    <property type="entry name" value="Peptidase_M1_N"/>
    <property type="match status" value="1"/>
</dbReference>
<dbReference type="PRINTS" id="PR00756">
    <property type="entry name" value="ALADIPTASE"/>
</dbReference>
<dbReference type="InterPro" id="IPR014782">
    <property type="entry name" value="Peptidase_M1_dom"/>
</dbReference>
<dbReference type="KEGG" id="sgrg:L0C25_10425"/>
<sequence length="466" mass="53778">MGKLQSVTALAASIALVAGISGSTNAAPASVGDDGIGDPYFPKYGNGGYRVAHYGIDVTYHPKSRRLVGNTVVRARAKQRLTRFNLDLLVRAKRVRVNGKRVRFRQSKHELVIRPRHAIRRGKRFRVRVAYAGEPGSIRWHGRTAFKTNPRLALAAGQPNVAPWWFPSNDHPSDKARYAIDLTVPTGRQAISNGRLAGRVRHGSMTTWRWRPRKPMATYLAFATFGDYRIRRGRTQGGQPYLYAVEKHIGRKTDRAAWRSLRATGRVTRFLAKRWGRYPYGQIGGVVTRRFTTALENQTRPVYDASFFHNLKRPANTSIIAHEMAHQWFGDAVAIRRWRNIWLNEGYATYSAWMWSQRLGRNTVKQLFHYNYKRPASAKYWRFKVADPGPRRLFHDAVYTRGAMTLHALRRTIGSKDFFALSRRWVHRNNGIGSEREYRRLAEHISGKDLDRFFHRWVHARHKPKL</sequence>
<organism evidence="16 17">
    <name type="scientific">Solicola gregarius</name>
    <dbReference type="NCBI Taxonomy" id="2908642"/>
    <lineage>
        <taxon>Bacteria</taxon>
        <taxon>Bacillati</taxon>
        <taxon>Actinomycetota</taxon>
        <taxon>Actinomycetes</taxon>
        <taxon>Propionibacteriales</taxon>
        <taxon>Nocardioidaceae</taxon>
        <taxon>Solicola</taxon>
    </lineage>
</organism>
<dbReference type="SUPFAM" id="SSF55486">
    <property type="entry name" value="Metalloproteases ('zincins'), catalytic domain"/>
    <property type="match status" value="1"/>
</dbReference>
<evidence type="ECO:0000256" key="7">
    <source>
        <dbReference type="ARBA" id="ARBA00022723"/>
    </source>
</evidence>
<dbReference type="GO" id="GO:0008270">
    <property type="term" value="F:zinc ion binding"/>
    <property type="evidence" value="ECO:0007669"/>
    <property type="project" value="InterPro"/>
</dbReference>
<feature type="domain" description="Aminopeptidase N-like N-terminal" evidence="15">
    <location>
        <begin position="53"/>
        <end position="220"/>
    </location>
</feature>
<keyword evidence="17" id="KW-1185">Reference proteome</keyword>
<keyword evidence="10" id="KW-0482">Metalloprotease</keyword>